<dbReference type="Pfam" id="PF01041">
    <property type="entry name" value="DegT_DnrJ_EryC1"/>
    <property type="match status" value="1"/>
</dbReference>
<accession>A0A1Y0IGD0</accession>
<gene>
    <name evidence="6" type="ORF">OLMES_5572</name>
</gene>
<dbReference type="GO" id="GO:0008483">
    <property type="term" value="F:transaminase activity"/>
    <property type="evidence" value="ECO:0007669"/>
    <property type="project" value="UniProtKB-KW"/>
</dbReference>
<dbReference type="OrthoDB" id="9804264at2"/>
<keyword evidence="6" id="KW-0032">Aminotransferase</keyword>
<dbReference type="KEGG" id="ome:OLMES_5572"/>
<name>A0A1Y0IGD0_9GAMM</name>
<evidence type="ECO:0000256" key="3">
    <source>
        <dbReference type="PIRSR" id="PIRSR000390-1"/>
    </source>
</evidence>
<dbReference type="CDD" id="cd00616">
    <property type="entry name" value="AHBA_syn"/>
    <property type="match status" value="1"/>
</dbReference>
<dbReference type="RefSeq" id="WP_087464215.1">
    <property type="nucleotide sequence ID" value="NZ_CP021425.1"/>
</dbReference>
<evidence type="ECO:0000256" key="2">
    <source>
        <dbReference type="ARBA" id="ARBA00037999"/>
    </source>
</evidence>
<feature type="active site" description="Proton acceptor" evidence="3">
    <location>
        <position position="186"/>
    </location>
</feature>
<reference evidence="6 7" key="1">
    <citation type="submission" date="2017-05" db="EMBL/GenBank/DDBJ databases">
        <title>Genomic insights into alkan degradation activity of Oleiphilus messinensis.</title>
        <authorList>
            <person name="Kozyavkin S.A."/>
            <person name="Slesarev A.I."/>
            <person name="Golyshin P.N."/>
            <person name="Korzhenkov A."/>
            <person name="Golyshina O.N."/>
            <person name="Toshchakov S.V."/>
        </authorList>
    </citation>
    <scope>NUCLEOTIDE SEQUENCE [LARGE SCALE GENOMIC DNA]</scope>
    <source>
        <strain evidence="6 7">ME102</strain>
    </source>
</reference>
<dbReference type="PANTHER" id="PTHR30244:SF36">
    <property type="entry name" value="3-OXO-GLUCOSE-6-PHOSPHATE:GLUTAMATE AMINOTRANSFERASE"/>
    <property type="match status" value="1"/>
</dbReference>
<organism evidence="6 7">
    <name type="scientific">Oleiphilus messinensis</name>
    <dbReference type="NCBI Taxonomy" id="141451"/>
    <lineage>
        <taxon>Bacteria</taxon>
        <taxon>Pseudomonadati</taxon>
        <taxon>Pseudomonadota</taxon>
        <taxon>Gammaproteobacteria</taxon>
        <taxon>Oceanospirillales</taxon>
        <taxon>Oleiphilaceae</taxon>
        <taxon>Oleiphilus</taxon>
    </lineage>
</organism>
<evidence type="ECO:0000313" key="6">
    <source>
        <dbReference type="EMBL" id="ARU59552.1"/>
    </source>
</evidence>
<keyword evidence="1 4" id="KW-0663">Pyridoxal phosphate</keyword>
<dbReference type="PANTHER" id="PTHR30244">
    <property type="entry name" value="TRANSAMINASE"/>
    <property type="match status" value="1"/>
</dbReference>
<evidence type="ECO:0000256" key="4">
    <source>
        <dbReference type="PIRSR" id="PIRSR000390-2"/>
    </source>
</evidence>
<dbReference type="Gene3D" id="3.90.1150.10">
    <property type="entry name" value="Aspartate Aminotransferase, domain 1"/>
    <property type="match status" value="1"/>
</dbReference>
<evidence type="ECO:0000256" key="1">
    <source>
        <dbReference type="ARBA" id="ARBA00022898"/>
    </source>
</evidence>
<protein>
    <submittedName>
        <fullName evidence="6">Pyridoxal phosphate-dependent aspartate aminotransferase</fullName>
    </submittedName>
</protein>
<dbReference type="EMBL" id="CP021425">
    <property type="protein sequence ID" value="ARU59552.1"/>
    <property type="molecule type" value="Genomic_DNA"/>
</dbReference>
<comment type="similarity">
    <text evidence="2 5">Belongs to the DegT/DnrJ/EryC1 family.</text>
</comment>
<dbReference type="Gene3D" id="3.40.640.10">
    <property type="entry name" value="Type I PLP-dependent aspartate aminotransferase-like (Major domain)"/>
    <property type="match status" value="1"/>
</dbReference>
<dbReference type="GO" id="GO:0030170">
    <property type="term" value="F:pyridoxal phosphate binding"/>
    <property type="evidence" value="ECO:0007669"/>
    <property type="project" value="TreeGrafter"/>
</dbReference>
<dbReference type="PIRSF" id="PIRSF000390">
    <property type="entry name" value="PLP_StrS"/>
    <property type="match status" value="1"/>
</dbReference>
<feature type="modified residue" description="N6-(pyridoxal phosphate)lysine" evidence="4">
    <location>
        <position position="186"/>
    </location>
</feature>
<dbReference type="GO" id="GO:0000271">
    <property type="term" value="P:polysaccharide biosynthetic process"/>
    <property type="evidence" value="ECO:0007669"/>
    <property type="project" value="TreeGrafter"/>
</dbReference>
<sequence>MNNIPFFDYPHVFKKHENDFMRIIADVASRGAFIMQKDLREFESNLAKYTGAKYAVGVANATDGLQLACMAGGIEAGDEVIISSHTMVATASAIHFAGGVPIPVEAGEDLLIDPDAIEAAITEKTRAIMPTQLNGRTCDMDKITKIADKHGLKLFEDAAQALGSKFKGQSAGTFGVASAISFYPAKTLGCLGDGGAVLTNDPDVHKQLLLLRDHGRDETTGDVECWGFNTRLDNIQAAILNHLLPQYEEIIGRRRHIAALYNELLADVTEVILPPKPESGSAHFDIFQNYEIRAENRDQLKQYLKEQGIGTLIQWSGKAIHQFTKLGFKTELPKTTKLFQEILLLPLNLSITDEEVVVVAEAIKSFYKS</sequence>
<evidence type="ECO:0000313" key="7">
    <source>
        <dbReference type="Proteomes" id="UP000196027"/>
    </source>
</evidence>
<dbReference type="InterPro" id="IPR015424">
    <property type="entry name" value="PyrdxlP-dep_Trfase"/>
</dbReference>
<dbReference type="Proteomes" id="UP000196027">
    <property type="component" value="Chromosome"/>
</dbReference>
<dbReference type="InterPro" id="IPR015422">
    <property type="entry name" value="PyrdxlP-dep_Trfase_small"/>
</dbReference>
<keyword evidence="6" id="KW-0808">Transferase</keyword>
<keyword evidence="7" id="KW-1185">Reference proteome</keyword>
<dbReference type="SUPFAM" id="SSF53383">
    <property type="entry name" value="PLP-dependent transferases"/>
    <property type="match status" value="1"/>
</dbReference>
<dbReference type="InterPro" id="IPR000653">
    <property type="entry name" value="DegT/StrS_aminotransferase"/>
</dbReference>
<dbReference type="InterPro" id="IPR015421">
    <property type="entry name" value="PyrdxlP-dep_Trfase_major"/>
</dbReference>
<dbReference type="AlphaFoldDB" id="A0A1Y0IGD0"/>
<proteinExistence type="inferred from homology"/>
<evidence type="ECO:0000256" key="5">
    <source>
        <dbReference type="RuleBase" id="RU004508"/>
    </source>
</evidence>